<evidence type="ECO:0000313" key="2">
    <source>
        <dbReference type="Proteomes" id="UP000188637"/>
    </source>
</evidence>
<name>A0ACC8XBC1_9FIRM</name>
<sequence>MPNKIQYVFVILIFTILIGIAIIYTIPNPRYDLILSNYPLLIEAFFTTIWISLLTLIGTLILGFVVFMMLRSSIVIIRAIAEVFSEIIMGTPLLVMIFLVVYPVGQLIDNKNKLFLGIIAMILYNSPYVANAYESTAAVVGYDQYVVMNLYNFKWYQKYRYIILPQMIKPFIPSLINNLSSVIKGSALLNIISISEITYMTTVISNKSYAFIEGYYIMWLMYLIITIPLSLLAKYLGKKVSP</sequence>
<organism evidence="1 2">
    <name type="scientific">Candidatus Epulonipiscium fishelsonii</name>
    <dbReference type="NCBI Taxonomy" id="77094"/>
    <lineage>
        <taxon>Bacteria</taxon>
        <taxon>Bacillati</taxon>
        <taxon>Bacillota</taxon>
        <taxon>Clostridia</taxon>
        <taxon>Lachnospirales</taxon>
        <taxon>Lachnospiraceae</taxon>
        <taxon>Candidatus Epulonipiscium</taxon>
    </lineage>
</organism>
<gene>
    <name evidence="1" type="ORF">AN640_01700</name>
</gene>
<protein>
    <submittedName>
        <fullName evidence="1">Uncharacterized protein</fullName>
    </submittedName>
</protein>
<evidence type="ECO:0000313" key="1">
    <source>
        <dbReference type="EMBL" id="ONI39685.1"/>
    </source>
</evidence>
<keyword evidence="2" id="KW-1185">Reference proteome</keyword>
<dbReference type="EMBL" id="LJHD01000256">
    <property type="protein sequence ID" value="ONI39685.1"/>
    <property type="molecule type" value="Genomic_DNA"/>
</dbReference>
<accession>A0ACC8XBC1</accession>
<proteinExistence type="predicted"/>
<comment type="caution">
    <text evidence="1">The sequence shown here is derived from an EMBL/GenBank/DDBJ whole genome shotgun (WGS) entry which is preliminary data.</text>
</comment>
<reference evidence="1" key="1">
    <citation type="submission" date="2016-08" db="EMBL/GenBank/DDBJ databases">
        <authorList>
            <person name="Ngugi D.K."/>
            <person name="Miyake S."/>
            <person name="Stingl U."/>
        </authorList>
    </citation>
    <scope>NUCLEOTIDE SEQUENCE</scope>
    <source>
        <strain evidence="1">SCG-D08WGA-EpuloA1</strain>
    </source>
</reference>
<dbReference type="Proteomes" id="UP000188637">
    <property type="component" value="Unassembled WGS sequence"/>
</dbReference>